<dbReference type="OrthoDB" id="6372860at2759"/>
<organism evidence="1 2">
    <name type="scientific">Lepeophtheirus salmonis</name>
    <name type="common">Salmon louse</name>
    <name type="synonym">Caligus salmonis</name>
    <dbReference type="NCBI Taxonomy" id="72036"/>
    <lineage>
        <taxon>Eukaryota</taxon>
        <taxon>Metazoa</taxon>
        <taxon>Ecdysozoa</taxon>
        <taxon>Arthropoda</taxon>
        <taxon>Crustacea</taxon>
        <taxon>Multicrustacea</taxon>
        <taxon>Hexanauplia</taxon>
        <taxon>Copepoda</taxon>
        <taxon>Siphonostomatoida</taxon>
        <taxon>Caligidae</taxon>
        <taxon>Lepeophtheirus</taxon>
    </lineage>
</organism>
<protein>
    <submittedName>
        <fullName evidence="1">(salmon louse) hypothetical protein</fullName>
    </submittedName>
</protein>
<evidence type="ECO:0000313" key="2">
    <source>
        <dbReference type="Proteomes" id="UP000675881"/>
    </source>
</evidence>
<sequence length="134" mass="15428">MLDNHTGAASVLKVFRYYDLLSRLGQAFTESFSDFKKLDIYKQSFHGCGHKCDFRTDGRTFMCQSCPVQNNVQLKSQQHSQAFCRLVEPDNYENLHQAALKRSSFFGSTYLCNSAFSDLNILKSKLKRKLTVEH</sequence>
<dbReference type="PANTHER" id="PTHR45913">
    <property type="entry name" value="EPM2A-INTERACTING PROTEIN 1"/>
    <property type="match status" value="1"/>
</dbReference>
<dbReference type="EMBL" id="HG994585">
    <property type="protein sequence ID" value="CAF2967872.1"/>
    <property type="molecule type" value="Genomic_DNA"/>
</dbReference>
<dbReference type="PANTHER" id="PTHR45913:SF21">
    <property type="entry name" value="DUF4371 DOMAIN-CONTAINING PROTEIN"/>
    <property type="match status" value="1"/>
</dbReference>
<name>A0A7R8HA78_LEPSM</name>
<evidence type="ECO:0000313" key="1">
    <source>
        <dbReference type="EMBL" id="CAF2967872.1"/>
    </source>
</evidence>
<dbReference type="AlphaFoldDB" id="A0A7R8HA78"/>
<reference evidence="1" key="1">
    <citation type="submission" date="2021-02" db="EMBL/GenBank/DDBJ databases">
        <authorList>
            <person name="Bekaert M."/>
        </authorList>
    </citation>
    <scope>NUCLEOTIDE SEQUENCE</scope>
    <source>
        <strain evidence="1">IoA-00</strain>
    </source>
</reference>
<proteinExistence type="predicted"/>
<accession>A0A7R8HA78</accession>
<keyword evidence="2" id="KW-1185">Reference proteome</keyword>
<gene>
    <name evidence="1" type="ORF">LSAA_12430</name>
</gene>
<dbReference type="Proteomes" id="UP000675881">
    <property type="component" value="Chromosome 6"/>
</dbReference>